<feature type="domain" description="ATP-grasp" evidence="2">
    <location>
        <begin position="676"/>
        <end position="729"/>
    </location>
</feature>
<dbReference type="CDD" id="cd04301">
    <property type="entry name" value="NAT_SF"/>
    <property type="match status" value="1"/>
</dbReference>
<dbReference type="InterPro" id="IPR011761">
    <property type="entry name" value="ATP-grasp"/>
</dbReference>
<dbReference type="Gene3D" id="3.40.50.720">
    <property type="entry name" value="NAD(P)-binding Rossmann-like Domain"/>
    <property type="match status" value="1"/>
</dbReference>
<evidence type="ECO:0000259" key="2">
    <source>
        <dbReference type="PROSITE" id="PS50975"/>
    </source>
</evidence>
<gene>
    <name evidence="4" type="ORF">BN10_990016</name>
</gene>
<dbReference type="GO" id="GO:0046872">
    <property type="term" value="F:metal ion binding"/>
    <property type="evidence" value="ECO:0007669"/>
    <property type="project" value="InterPro"/>
</dbReference>
<dbReference type="AlphaFoldDB" id="N0E5T6"/>
<dbReference type="Pfam" id="PF13380">
    <property type="entry name" value="CoA_binding_2"/>
    <property type="match status" value="1"/>
</dbReference>
<dbReference type="Gene3D" id="3.30.470.20">
    <property type="entry name" value="ATP-grasp fold, B domain"/>
    <property type="match status" value="1"/>
</dbReference>
<keyword evidence="5" id="KW-1185">Reference proteome</keyword>
<dbReference type="InterPro" id="IPR016181">
    <property type="entry name" value="Acyl_CoA_acyltransferase"/>
</dbReference>
<dbReference type="OrthoDB" id="190266at2"/>
<protein>
    <recommendedName>
        <fullName evidence="6">Acyl-CoA synthetase (NDP forming)</fullName>
    </recommendedName>
</protein>
<name>N0E5T6_9MICO</name>
<dbReference type="Gene3D" id="3.40.630.30">
    <property type="match status" value="1"/>
</dbReference>
<dbReference type="STRING" id="1193181.BN10_990016"/>
<evidence type="ECO:0000259" key="3">
    <source>
        <dbReference type="PROSITE" id="PS51186"/>
    </source>
</evidence>
<dbReference type="GO" id="GO:0005524">
    <property type="term" value="F:ATP binding"/>
    <property type="evidence" value="ECO:0007669"/>
    <property type="project" value="UniProtKB-UniRule"/>
</dbReference>
<dbReference type="InterPro" id="IPR016102">
    <property type="entry name" value="Succinyl-CoA_synth-like"/>
</dbReference>
<feature type="domain" description="N-acetyltransferase" evidence="3">
    <location>
        <begin position="26"/>
        <end position="176"/>
    </location>
</feature>
<dbReference type="eggNOG" id="COG1670">
    <property type="taxonomic scope" value="Bacteria"/>
</dbReference>
<dbReference type="Pfam" id="PF13549">
    <property type="entry name" value="ATP-grasp_5"/>
    <property type="match status" value="1"/>
</dbReference>
<dbReference type="Pfam" id="PF13607">
    <property type="entry name" value="Succ_CoA_lig"/>
    <property type="match status" value="1"/>
</dbReference>
<evidence type="ECO:0000313" key="4">
    <source>
        <dbReference type="EMBL" id="CCH71541.1"/>
    </source>
</evidence>
<accession>N0E5T6</accession>
<dbReference type="PROSITE" id="PS50975">
    <property type="entry name" value="ATP_GRASP"/>
    <property type="match status" value="1"/>
</dbReference>
<dbReference type="HOGENOM" id="CLU_007415_3_0_11"/>
<dbReference type="Gene3D" id="3.30.1490.20">
    <property type="entry name" value="ATP-grasp fold, A domain"/>
    <property type="match status" value="1"/>
</dbReference>
<dbReference type="Gene3D" id="3.40.50.261">
    <property type="entry name" value="Succinyl-CoA synthetase domains"/>
    <property type="match status" value="2"/>
</dbReference>
<dbReference type="SUPFAM" id="SSF56059">
    <property type="entry name" value="Glutathione synthetase ATP-binding domain-like"/>
    <property type="match status" value="1"/>
</dbReference>
<organism evidence="4 5">
    <name type="scientific">Phycicoccus elongatus Lp2</name>
    <dbReference type="NCBI Taxonomy" id="1193181"/>
    <lineage>
        <taxon>Bacteria</taxon>
        <taxon>Bacillati</taxon>
        <taxon>Actinomycetota</taxon>
        <taxon>Actinomycetes</taxon>
        <taxon>Micrococcales</taxon>
        <taxon>Intrasporangiaceae</taxon>
        <taxon>Phycicoccus</taxon>
    </lineage>
</organism>
<dbReference type="SUPFAM" id="SSF55729">
    <property type="entry name" value="Acyl-CoA N-acyltransferases (Nat)"/>
    <property type="match status" value="1"/>
</dbReference>
<evidence type="ECO:0000256" key="1">
    <source>
        <dbReference type="PROSITE-ProRule" id="PRU00409"/>
    </source>
</evidence>
<dbReference type="InterPro" id="IPR000182">
    <property type="entry name" value="GNAT_dom"/>
</dbReference>
<comment type="caution">
    <text evidence="4">The sequence shown here is derived from an EMBL/GenBank/DDBJ whole genome shotgun (WGS) entry which is preliminary data.</text>
</comment>
<sequence length="892" mass="94532">MSAADLPPGYPSEWEADVVMRDGTVAHLRPIRPSDEDGLQEFHSRQSEESIYLRFFAPLKQISERDLHRFTHVDYVDRVALVVLMRGDIIGIGRYDRISPRSAEVAFNISDHFQGKGIGSVLLEHLAAIARDMGFTEFTAEVLPQNRKMLQVFSDAGYEVSRRLEDGVVAVRFDIEPTEASKAVAMAREHRAESQSVRALLGPKVVAVVGASRRESTIGNMFLANLKAAGFAGQIHPVNPHADEVLGLPAVARLSDIPSPVDLVVIAVPADAVLKVVDECADIGVKALLVVSAGFAESGEEGAALQETLVRRARGAGMRVVGPNSFGLINTDPDVRLNASLSPTVPPRGRLGLFAQSGALGIAVLASAARRRLGISSFASAGNRADVSGNDVMQYWIDDEATAAVGLYLESMGNPRKFSRIARHLALTKPVIVIKSGLARAGQVPGHSVRHTNARPEVFDAMLRQAGVIRVENLHQLFDVAQVVVHQPLPKGNRVAIVTNSDALGTLTAQACQGWGLDVTHGPVALPSEASGEAFRVALDAAFDDPLVDSVLACFVPPLVTIDEDVANALRSAAAEGDKTCLATFLGMRGVDDGASSVRGTGGEGEGAARAIPLYPLPEDAARALAAATKYGQWRARDRGTPVAPTDINRRVAEDVVETVLSIDPSGRRLTQDEATALLGAYGIHVWPQVLVRSVEEALAAADAVGYPVVLKAAAPTLRHAGGTTGVRIDLQDAAAIRAAWASLTDRLAPLESQEFLVQRMATPGVMTRITADEDPLFGPVISFSIAGLPADLLGDIAYRIPPLTDVDVSELISATKASPVLHGHRGATPVHRAALADLIARVSVLADDMPEIASLVLNPANAHPGGVEVLGVEITVAPPARRTDPGRRALT</sequence>
<dbReference type="InterPro" id="IPR003781">
    <property type="entry name" value="CoA-bd"/>
</dbReference>
<dbReference type="PANTHER" id="PTHR42793:SF1">
    <property type="entry name" value="PEPTIDYL-LYSINE N-ACETYLTRANSFERASE PATZ"/>
    <property type="match status" value="1"/>
</dbReference>
<dbReference type="GO" id="GO:0016747">
    <property type="term" value="F:acyltransferase activity, transferring groups other than amino-acyl groups"/>
    <property type="evidence" value="ECO:0007669"/>
    <property type="project" value="InterPro"/>
</dbReference>
<dbReference type="InterPro" id="IPR036291">
    <property type="entry name" value="NAD(P)-bd_dom_sf"/>
</dbReference>
<evidence type="ECO:0008006" key="6">
    <source>
        <dbReference type="Google" id="ProtNLM"/>
    </source>
</evidence>
<dbReference type="InterPro" id="IPR032875">
    <property type="entry name" value="Succ_CoA_lig_flav_dom"/>
</dbReference>
<dbReference type="SMART" id="SM00881">
    <property type="entry name" value="CoA_binding"/>
    <property type="match status" value="1"/>
</dbReference>
<evidence type="ECO:0000313" key="5">
    <source>
        <dbReference type="Proteomes" id="UP000013167"/>
    </source>
</evidence>
<dbReference type="SUPFAM" id="SSF52210">
    <property type="entry name" value="Succinyl-CoA synthetase domains"/>
    <property type="match status" value="2"/>
</dbReference>
<dbReference type="RefSeq" id="WP_010851367.1">
    <property type="nucleotide sequence ID" value="NZ_HF570956.1"/>
</dbReference>
<dbReference type="Pfam" id="PF00583">
    <property type="entry name" value="Acetyltransf_1"/>
    <property type="match status" value="1"/>
</dbReference>
<dbReference type="eggNOG" id="COG1042">
    <property type="taxonomic scope" value="Bacteria"/>
</dbReference>
<dbReference type="PROSITE" id="PS51186">
    <property type="entry name" value="GNAT"/>
    <property type="match status" value="1"/>
</dbReference>
<dbReference type="Proteomes" id="UP000013167">
    <property type="component" value="Unassembled WGS sequence"/>
</dbReference>
<proteinExistence type="predicted"/>
<dbReference type="InterPro" id="IPR013815">
    <property type="entry name" value="ATP_grasp_subdomain_1"/>
</dbReference>
<dbReference type="SUPFAM" id="SSF51735">
    <property type="entry name" value="NAD(P)-binding Rossmann-fold domains"/>
    <property type="match status" value="1"/>
</dbReference>
<dbReference type="EMBL" id="CAIZ01000173">
    <property type="protein sequence ID" value="CCH71541.1"/>
    <property type="molecule type" value="Genomic_DNA"/>
</dbReference>
<keyword evidence="1" id="KW-0547">Nucleotide-binding</keyword>
<keyword evidence="1" id="KW-0067">ATP-binding</keyword>
<dbReference type="PANTHER" id="PTHR42793">
    <property type="entry name" value="COA BINDING DOMAIN CONTAINING PROTEIN"/>
    <property type="match status" value="1"/>
</dbReference>
<reference evidence="4 5" key="1">
    <citation type="journal article" date="2013" name="ISME J.">
        <title>A metabolic model for members of the genus Tetrasphaera involved in enhanced biological phosphorus removal.</title>
        <authorList>
            <person name="Kristiansen R."/>
            <person name="Nguyen H.T.T."/>
            <person name="Saunders A.M."/>
            <person name="Nielsen J.L."/>
            <person name="Wimmer R."/>
            <person name="Le V.Q."/>
            <person name="McIlroy S.J."/>
            <person name="Petrovski S."/>
            <person name="Seviour R.J."/>
            <person name="Calteau A."/>
            <person name="Nielsen K.L."/>
            <person name="Nielsen P.H."/>
        </authorList>
    </citation>
    <scope>NUCLEOTIDE SEQUENCE [LARGE SCALE GENOMIC DNA]</scope>
    <source>
        <strain evidence="4 5">Lp2</strain>
    </source>
</reference>